<reference evidence="4" key="3">
    <citation type="submission" date="2025-09" db="UniProtKB">
        <authorList>
            <consortium name="Ensembl"/>
        </authorList>
    </citation>
    <scope>IDENTIFICATION</scope>
    <source>
        <strain evidence="4">Hd-rR</strain>
    </source>
</reference>
<feature type="compositionally biased region" description="Basic and acidic residues" evidence="2">
    <location>
        <begin position="736"/>
        <end position="751"/>
    </location>
</feature>
<evidence type="ECO:0000313" key="5">
    <source>
        <dbReference type="Proteomes" id="UP000001038"/>
    </source>
</evidence>
<feature type="compositionally biased region" description="Polar residues" evidence="2">
    <location>
        <begin position="684"/>
        <end position="693"/>
    </location>
</feature>
<dbReference type="InParanoid" id="A0A3B3H433"/>
<dbReference type="PANTHER" id="PTHR14663:SF2">
    <property type="entry name" value="METHYLTRANSFERASE NSUN7-RELATED"/>
    <property type="match status" value="1"/>
</dbReference>
<feature type="region of interest" description="Disordered" evidence="2">
    <location>
        <begin position="567"/>
        <end position="693"/>
    </location>
</feature>
<gene>
    <name evidence="4" type="primary">LOC105354157</name>
</gene>
<dbReference type="GO" id="GO:0032259">
    <property type="term" value="P:methylation"/>
    <property type="evidence" value="ECO:0007669"/>
    <property type="project" value="UniProtKB-KW"/>
</dbReference>
<keyword evidence="5" id="KW-1185">Reference proteome</keyword>
<feature type="compositionally biased region" description="Polar residues" evidence="2">
    <location>
        <begin position="41"/>
        <end position="56"/>
    </location>
</feature>
<sequence>MFAETSMTQKRVAANPLQVFHSHPLCYCTASSTEDVNMNTETEQAVPSDQNHTRNLPTLPLLDLHSSPDRRLSDQVYLQAAAIFQWLHAEKPAPHHLLPHREKTDIPLSGSGDKNTEKQAYQLAFNTLKYQELLMDVIANSGLQKCPHMLCLQDSDLLPLAMVMLFELQEKKFALQELVPKEGQEVFQEVRELQRILQKCKTKLAANLARFRVKHRLRSVSCFLPDSVRTKQTRAKILPLYAWINTHKISLADICEALQSAGLIEAQNITDLTEFTFCKDPLCPDTLVFHQSLQAKLLHSRLTATHVLNIQDRSACLTVRVLQPLLYEKADVLVVGSFSALTVAHIATVAASRVGRVLVCSTDHTPSQVKEMRELLAQMDIQNVQILSDAFSNLSEWDTSAQMIRVIAVLPQCSSSALNDPVPTMHSEHGDWTLLPELSQGSVSSSKMLSLTTKQSWLLGHALTFPKVQTVLYCTRSVYPDENEDLVRKVLEKARTPPKLLPFRVSGPVFPSDSPPGATADPRFFRLAPSQLTNGCFIARLSRQADPTKVETVQDVLARAAAKGLLGGIIPEPPRGRKKGKSKKTQAASSISKPSSPSEPERREGEDSENPTSEQGQEIVQEDFRKDGEKVTETNGGKKKKRKRAKKQSRKADSVQKKSTKKTGNQSHNKKASKPKQIPRLTLASISSDKPSSSLTLITALAHKISGNPAGQSQQSSAASNSTIRRPNVQQAGAETLKDTAEPSRQGRQEKAATTQGAVRPKDHVLPPISCLISSSPGNKSRNSVSQSVSSQPVSTSASLSSISLPDI</sequence>
<dbReference type="PROSITE" id="PS51686">
    <property type="entry name" value="SAM_MT_RSMB_NOP"/>
    <property type="match status" value="1"/>
</dbReference>
<keyword evidence="1" id="KW-0808">Transferase</keyword>
<evidence type="ECO:0000256" key="2">
    <source>
        <dbReference type="SAM" id="MobiDB-lite"/>
    </source>
</evidence>
<feature type="region of interest" description="Disordered" evidence="2">
    <location>
        <begin position="707"/>
        <end position="808"/>
    </location>
</feature>
<dbReference type="STRING" id="8090.ENSORLP00000026611"/>
<name>A0A3B3H433_ORYLA</name>
<feature type="compositionally biased region" description="Low complexity" evidence="2">
    <location>
        <begin position="707"/>
        <end position="722"/>
    </location>
</feature>
<feature type="compositionally biased region" description="Low complexity" evidence="2">
    <location>
        <begin position="766"/>
        <end position="808"/>
    </location>
</feature>
<reference evidence="4" key="2">
    <citation type="submission" date="2025-08" db="UniProtKB">
        <authorList>
            <consortium name="Ensembl"/>
        </authorList>
    </citation>
    <scope>IDENTIFICATION</scope>
    <source>
        <strain evidence="4">Hd-rR</strain>
    </source>
</reference>
<feature type="domain" description="SAM-dependent MTase RsmB/NOP-type" evidence="3">
    <location>
        <begin position="230"/>
        <end position="544"/>
    </location>
</feature>
<organism evidence="4 5">
    <name type="scientific">Oryzias latipes</name>
    <name type="common">Japanese rice fish</name>
    <name type="synonym">Japanese killifish</name>
    <dbReference type="NCBI Taxonomy" id="8090"/>
    <lineage>
        <taxon>Eukaryota</taxon>
        <taxon>Metazoa</taxon>
        <taxon>Chordata</taxon>
        <taxon>Craniata</taxon>
        <taxon>Vertebrata</taxon>
        <taxon>Euteleostomi</taxon>
        <taxon>Actinopterygii</taxon>
        <taxon>Neopterygii</taxon>
        <taxon>Teleostei</taxon>
        <taxon>Neoteleostei</taxon>
        <taxon>Acanthomorphata</taxon>
        <taxon>Ovalentaria</taxon>
        <taxon>Atherinomorphae</taxon>
        <taxon>Beloniformes</taxon>
        <taxon>Adrianichthyidae</taxon>
        <taxon>Oryziinae</taxon>
        <taxon>Oryzias</taxon>
    </lineage>
</organism>
<accession>A0A3B3H433</accession>
<comment type="similarity">
    <text evidence="1">Belongs to the class I-like SAM-binding methyltransferase superfamily. RsmB/NOP family.</text>
</comment>
<dbReference type="SMR" id="A0A3B3H433"/>
<dbReference type="GO" id="GO:0008168">
    <property type="term" value="F:methyltransferase activity"/>
    <property type="evidence" value="ECO:0007669"/>
    <property type="project" value="UniProtKB-KW"/>
</dbReference>
<feature type="compositionally biased region" description="Basic and acidic residues" evidence="2">
    <location>
        <begin position="622"/>
        <end position="632"/>
    </location>
</feature>
<dbReference type="Proteomes" id="UP000001038">
    <property type="component" value="Chromosome 1"/>
</dbReference>
<feature type="compositionally biased region" description="Low complexity" evidence="2">
    <location>
        <begin position="589"/>
        <end position="598"/>
    </location>
</feature>
<dbReference type="GeneTree" id="ENSGT00940000157352"/>
<dbReference type="Ensembl" id="ENSORLT00000037613.1">
    <property type="protein sequence ID" value="ENSORLP00000026611.1"/>
    <property type="gene ID" value="ENSORLG00000022661.1"/>
</dbReference>
<keyword evidence="1" id="KW-0949">S-adenosyl-L-methionine</keyword>
<keyword evidence="1" id="KW-0694">RNA-binding</keyword>
<comment type="caution">
    <text evidence="1">Lacks conserved residue(s) required for the propagation of feature annotation.</text>
</comment>
<dbReference type="SUPFAM" id="SSF53335">
    <property type="entry name" value="S-adenosyl-L-methionine-dependent methyltransferases"/>
    <property type="match status" value="1"/>
</dbReference>
<dbReference type="AlphaFoldDB" id="A0A3B3H433"/>
<feature type="region of interest" description="Disordered" evidence="2">
    <location>
        <begin position="41"/>
        <end position="60"/>
    </location>
</feature>
<dbReference type="InterPro" id="IPR042620">
    <property type="entry name" value="NSUN7"/>
</dbReference>
<evidence type="ECO:0000256" key="1">
    <source>
        <dbReference type="PROSITE-ProRule" id="PRU01023"/>
    </source>
</evidence>
<reference evidence="4 5" key="1">
    <citation type="journal article" date="2007" name="Nature">
        <title>The medaka draft genome and insights into vertebrate genome evolution.</title>
        <authorList>
            <person name="Kasahara M."/>
            <person name="Naruse K."/>
            <person name="Sasaki S."/>
            <person name="Nakatani Y."/>
            <person name="Qu W."/>
            <person name="Ahsan B."/>
            <person name="Yamada T."/>
            <person name="Nagayasu Y."/>
            <person name="Doi K."/>
            <person name="Kasai Y."/>
            <person name="Jindo T."/>
            <person name="Kobayashi D."/>
            <person name="Shimada A."/>
            <person name="Toyoda A."/>
            <person name="Kuroki Y."/>
            <person name="Fujiyama A."/>
            <person name="Sasaki T."/>
            <person name="Shimizu A."/>
            <person name="Asakawa S."/>
            <person name="Shimizu N."/>
            <person name="Hashimoto S."/>
            <person name="Yang J."/>
            <person name="Lee Y."/>
            <person name="Matsushima K."/>
            <person name="Sugano S."/>
            <person name="Sakaizumi M."/>
            <person name="Narita T."/>
            <person name="Ohishi K."/>
            <person name="Haga S."/>
            <person name="Ohta F."/>
            <person name="Nomoto H."/>
            <person name="Nogata K."/>
            <person name="Morishita T."/>
            <person name="Endo T."/>
            <person name="Shin-I T."/>
            <person name="Takeda H."/>
            <person name="Morishita S."/>
            <person name="Kohara Y."/>
        </authorList>
    </citation>
    <scope>NUCLEOTIDE SEQUENCE [LARGE SCALE GENOMIC DNA]</scope>
    <source>
        <strain evidence="4 5">Hd-rR</strain>
    </source>
</reference>
<dbReference type="InterPro" id="IPR029063">
    <property type="entry name" value="SAM-dependent_MTases_sf"/>
</dbReference>
<dbReference type="Gene3D" id="3.40.50.150">
    <property type="entry name" value="Vaccinia Virus protein VP39"/>
    <property type="match status" value="1"/>
</dbReference>
<evidence type="ECO:0000259" key="3">
    <source>
        <dbReference type="PROSITE" id="PS51686"/>
    </source>
</evidence>
<dbReference type="Gene3D" id="3.30.70.1170">
    <property type="entry name" value="Sun protein, domain 3"/>
    <property type="match status" value="1"/>
</dbReference>
<proteinExistence type="inferred from homology"/>
<evidence type="ECO:0000313" key="4">
    <source>
        <dbReference type="Ensembl" id="ENSORLP00000026611.1"/>
    </source>
</evidence>
<keyword evidence="1" id="KW-0489">Methyltransferase</keyword>
<dbReference type="PANTHER" id="PTHR14663">
    <property type="entry name" value="METHYLTRANSFERASE NSUN7-RELATED"/>
    <property type="match status" value="1"/>
</dbReference>
<feature type="binding site" evidence="1">
    <location>
        <position position="363"/>
    </location>
    <ligand>
        <name>S-adenosyl-L-methionine</name>
        <dbReference type="ChEBI" id="CHEBI:59789"/>
    </ligand>
</feature>
<feature type="compositionally biased region" description="Polar residues" evidence="2">
    <location>
        <begin position="723"/>
        <end position="733"/>
    </location>
</feature>
<feature type="compositionally biased region" description="Basic residues" evidence="2">
    <location>
        <begin position="637"/>
        <end position="649"/>
    </location>
</feature>
<dbReference type="GO" id="GO:0003723">
    <property type="term" value="F:RNA binding"/>
    <property type="evidence" value="ECO:0007669"/>
    <property type="project" value="UniProtKB-UniRule"/>
</dbReference>
<protein>
    <recommendedName>
        <fullName evidence="3">SAM-dependent MTase RsmB/NOP-type domain-containing protein</fullName>
    </recommendedName>
</protein>
<dbReference type="InterPro" id="IPR001678">
    <property type="entry name" value="MeTrfase_RsmB-F_NOP2_dom"/>
</dbReference>